<gene>
    <name evidence="2" type="ORF">I8748_16150</name>
</gene>
<proteinExistence type="predicted"/>
<feature type="compositionally biased region" description="Polar residues" evidence="1">
    <location>
        <begin position="121"/>
        <end position="143"/>
    </location>
</feature>
<protein>
    <submittedName>
        <fullName evidence="2">Carboxypeptidase regulatory-like domain-containing protein</fullName>
    </submittedName>
</protein>
<accession>A0A8J7HUP5</accession>
<reference evidence="2 3" key="1">
    <citation type="journal article" date="2021" name="Int. J. Syst. Evol. Microbiol.">
        <title>Amazonocrinis nigriterrae gen. nov., sp. nov., Atlanticothrix silvestris gen. nov., sp. nov. and Dendronalium phyllosphericum gen. nov., sp. nov., nostocacean cyanobacteria from Brazilian environments.</title>
        <authorList>
            <person name="Alvarenga D.O."/>
            <person name="Andreote A.P.D."/>
            <person name="Branco L.H.Z."/>
            <person name="Delbaje E."/>
            <person name="Cruz R.B."/>
            <person name="Varani A.M."/>
            <person name="Fiore M.F."/>
        </authorList>
    </citation>
    <scope>NUCLEOTIDE SEQUENCE [LARGE SCALE GENOMIC DNA]</scope>
    <source>
        <strain evidence="2 3">CENA67</strain>
    </source>
</reference>
<organism evidence="2 3">
    <name type="scientific">Amazonocrinis nigriterrae CENA67</name>
    <dbReference type="NCBI Taxonomy" id="2794033"/>
    <lineage>
        <taxon>Bacteria</taxon>
        <taxon>Bacillati</taxon>
        <taxon>Cyanobacteriota</taxon>
        <taxon>Cyanophyceae</taxon>
        <taxon>Nostocales</taxon>
        <taxon>Nostocaceae</taxon>
        <taxon>Amazonocrinis</taxon>
        <taxon>Amazonocrinis nigriterrae</taxon>
    </lineage>
</organism>
<dbReference type="Proteomes" id="UP000632766">
    <property type="component" value="Unassembled WGS sequence"/>
</dbReference>
<dbReference type="Pfam" id="PF13620">
    <property type="entry name" value="CarboxypepD_reg"/>
    <property type="match status" value="1"/>
</dbReference>
<dbReference type="InterPro" id="IPR013783">
    <property type="entry name" value="Ig-like_fold"/>
</dbReference>
<evidence type="ECO:0000256" key="1">
    <source>
        <dbReference type="SAM" id="MobiDB-lite"/>
    </source>
</evidence>
<feature type="compositionally biased region" description="Polar residues" evidence="1">
    <location>
        <begin position="151"/>
        <end position="179"/>
    </location>
</feature>
<sequence length="1021" mass="110656">MLHQVVPPTPPTIVSPLQSEKVDDQHLDNQKKLALLKQLKGTATILENGGNATSAKINKLEIIGGEIQLKKSTTGIATPSNNEEFFPEFSTGNSAQTDLPVSSEFVNSTDEIIAEVPLASKNDSQTAEEVTAEASSVTKNNKQPGEHLSKSAISPSEASTKSNNDIKPLESNSSSTPVDAGSSILTQNIKAKDSNFLVGVIINGREVGSLDIRIENNSILVPLEAFADIAGFTVEKIDGFTKLKTPLGVVELAASNLKQIDEITYISEATLKDKLSTTLDFNASNLALVVDIPWRRDGSEGQQQAAALQPEVLPPISGLSSLRQELQITNSSGDTSLRSSTLLGGRLAGGSWRVRLNNNFVNQPDISEYFFYKRSNQIRYQIGRQQIGLHPLLNGMSLTGAQIGYSNLPADRFGQQYSASELLPRRSRPLQTFRGQVPPASFVQLRVSGIIVAQQQVGLNGIYEFIDVNLPTGNNNDIELLVFERNNLNVPVEIRSLRINTSDLLLAAGGNVQLGGLGISGNLVQDSLFEDSSSESGKLVGFYQLRQGLSDNLTFEGSVQSIPGTVQTQAGFIWRLANPAIIATSFGTSRGQVGYTTDLDINLNKLQILGNSQLFPTGYNSDSQSRDRFNHSLEANYRFSNNFQLGFLARDRQDESEKASYVLPTFSLNPVSSLSLRGRPDLDGRYLFSSYYYPNRSTRLAFNTFGDIYTSDLAYNLNQNYQLSFGSEFGGDLEPRYSTRVSYSARDLRSLSWNLGFAYSNGDVGPIVGASMQVLPGLLARVEYQGIPSRSRSVLGGFGDDRLTVLLVSDLSFSGGSFAPASSYGLGQEKGAISGKIVVQGGNKGFDLGGANIRVVDSRNNRVSTAKTDSSGNFFVGNLQEGIYLVELDPDRLPIELAIAKNTIVAEVAGAAITRLDFPVRPEYGLAGRITDALGNPMTQTRVELINTAGARVLSSVTDQFGLYRLDGVPVGNYTLRVPSQEGIINSETLPKLEVAISKEFIYDQNLRLPITAAVKEIKDK</sequence>
<dbReference type="GO" id="GO:0004180">
    <property type="term" value="F:carboxypeptidase activity"/>
    <property type="evidence" value="ECO:0007669"/>
    <property type="project" value="UniProtKB-KW"/>
</dbReference>
<evidence type="ECO:0000313" key="2">
    <source>
        <dbReference type="EMBL" id="MBH8563705.1"/>
    </source>
</evidence>
<dbReference type="Gene3D" id="2.60.40.10">
    <property type="entry name" value="Immunoglobulins"/>
    <property type="match status" value="2"/>
</dbReference>
<evidence type="ECO:0000313" key="3">
    <source>
        <dbReference type="Proteomes" id="UP000632766"/>
    </source>
</evidence>
<feature type="region of interest" description="Disordered" evidence="1">
    <location>
        <begin position="116"/>
        <end position="179"/>
    </location>
</feature>
<comment type="caution">
    <text evidence="2">The sequence shown here is derived from an EMBL/GenBank/DDBJ whole genome shotgun (WGS) entry which is preliminary data.</text>
</comment>
<name>A0A8J7HUP5_9NOST</name>
<keyword evidence="2" id="KW-0121">Carboxypeptidase</keyword>
<dbReference type="SUPFAM" id="SSF49478">
    <property type="entry name" value="Cna protein B-type domain"/>
    <property type="match status" value="2"/>
</dbReference>
<keyword evidence="2" id="KW-0378">Hydrolase</keyword>
<dbReference type="RefSeq" id="WP_198125576.1">
    <property type="nucleotide sequence ID" value="NZ_JAECZC010000029.1"/>
</dbReference>
<dbReference type="EMBL" id="JAECZC010000029">
    <property type="protein sequence ID" value="MBH8563705.1"/>
    <property type="molecule type" value="Genomic_DNA"/>
</dbReference>
<keyword evidence="3" id="KW-1185">Reference proteome</keyword>
<keyword evidence="2" id="KW-0645">Protease</keyword>
<dbReference type="AlphaFoldDB" id="A0A8J7HUP5"/>